<feature type="transmembrane region" description="Helical" evidence="1">
    <location>
        <begin position="28"/>
        <end position="47"/>
    </location>
</feature>
<dbReference type="Proteomes" id="UP000183487">
    <property type="component" value="Unassembled WGS sequence"/>
</dbReference>
<keyword evidence="4" id="KW-1185">Reference proteome</keyword>
<dbReference type="OrthoDB" id="8942754at2"/>
<keyword evidence="1" id="KW-0812">Transmembrane</keyword>
<sequence>MNNSAGIFLFIAWATVVAISDCRARRISNLIVCAGLAAAFGCALFQCGPFGISLLHSGIGASVGLIALLPFFALGVMGAADVKVFAVLGAWCGMSALPGLWIAASLAAGAHAVWLVATNWMTRTSRPRFAGAGRLTGATFELGGKASTPYAACLTLASLVWLVWHATGGVAR</sequence>
<proteinExistence type="predicted"/>
<dbReference type="GO" id="GO:0004190">
    <property type="term" value="F:aspartic-type endopeptidase activity"/>
    <property type="evidence" value="ECO:0007669"/>
    <property type="project" value="InterPro"/>
</dbReference>
<dbReference type="EMBL" id="FNKP01000001">
    <property type="protein sequence ID" value="SDQ48685.1"/>
    <property type="molecule type" value="Genomic_DNA"/>
</dbReference>
<feature type="transmembrane region" description="Helical" evidence="1">
    <location>
        <begin position="142"/>
        <end position="164"/>
    </location>
</feature>
<gene>
    <name evidence="3" type="ORF">SAMN05443245_1564</name>
</gene>
<dbReference type="GO" id="GO:0016020">
    <property type="term" value="C:membrane"/>
    <property type="evidence" value="ECO:0007669"/>
    <property type="project" value="InterPro"/>
</dbReference>
<keyword evidence="1" id="KW-0472">Membrane</keyword>
<organism evidence="3 4">
    <name type="scientific">Paraburkholderia fungorum</name>
    <dbReference type="NCBI Taxonomy" id="134537"/>
    <lineage>
        <taxon>Bacteria</taxon>
        <taxon>Pseudomonadati</taxon>
        <taxon>Pseudomonadota</taxon>
        <taxon>Betaproteobacteria</taxon>
        <taxon>Burkholderiales</taxon>
        <taxon>Burkholderiaceae</taxon>
        <taxon>Paraburkholderia</taxon>
    </lineage>
</organism>
<evidence type="ECO:0000313" key="3">
    <source>
        <dbReference type="EMBL" id="SDQ48685.1"/>
    </source>
</evidence>
<dbReference type="Pfam" id="PF01478">
    <property type="entry name" value="Peptidase_A24"/>
    <property type="match status" value="1"/>
</dbReference>
<evidence type="ECO:0000256" key="1">
    <source>
        <dbReference type="SAM" id="Phobius"/>
    </source>
</evidence>
<protein>
    <submittedName>
        <fullName evidence="3">Prepilin peptidase CpaA</fullName>
    </submittedName>
</protein>
<evidence type="ECO:0000259" key="2">
    <source>
        <dbReference type="Pfam" id="PF01478"/>
    </source>
</evidence>
<dbReference type="AlphaFoldDB" id="A0A1H1B9P3"/>
<keyword evidence="1" id="KW-1133">Transmembrane helix</keyword>
<evidence type="ECO:0000313" key="4">
    <source>
        <dbReference type="Proteomes" id="UP000183487"/>
    </source>
</evidence>
<feature type="transmembrane region" description="Helical" evidence="1">
    <location>
        <begin position="59"/>
        <end position="80"/>
    </location>
</feature>
<name>A0A1H1B9P3_9BURK</name>
<dbReference type="Gene3D" id="1.20.120.1220">
    <property type="match status" value="1"/>
</dbReference>
<accession>A0A1H1B9P3</accession>
<reference evidence="4" key="1">
    <citation type="submission" date="2016-10" db="EMBL/GenBank/DDBJ databases">
        <authorList>
            <person name="Varghese N."/>
        </authorList>
    </citation>
    <scope>NUCLEOTIDE SEQUENCE [LARGE SCALE GENOMIC DNA]</scope>
    <source>
        <strain evidence="4">GAS106B</strain>
    </source>
</reference>
<feature type="domain" description="Prepilin type IV endopeptidase peptidase" evidence="2">
    <location>
        <begin position="8"/>
        <end position="112"/>
    </location>
</feature>
<dbReference type="InterPro" id="IPR000045">
    <property type="entry name" value="Prepilin_IV_endopep_pep"/>
</dbReference>
<dbReference type="RefSeq" id="WP_074763764.1">
    <property type="nucleotide sequence ID" value="NZ_FNKP01000001.1"/>
</dbReference>